<dbReference type="EMBL" id="KV425554">
    <property type="protein sequence ID" value="KZT29409.1"/>
    <property type="molecule type" value="Genomic_DNA"/>
</dbReference>
<evidence type="ECO:0000313" key="1">
    <source>
        <dbReference type="EMBL" id="KZT29409.1"/>
    </source>
</evidence>
<dbReference type="Proteomes" id="UP000076761">
    <property type="component" value="Unassembled WGS sequence"/>
</dbReference>
<gene>
    <name evidence="1" type="ORF">NEOLEDRAFT_597764</name>
</gene>
<proteinExistence type="predicted"/>
<dbReference type="AlphaFoldDB" id="A0A165VAJ3"/>
<sequence>MSPCPLCRIKLCSRPGSKSEISIRDISHRQPLSSTSLIRASIGSKTPRSPALFHSLTYGRPRSVPQPYKVKHLSSLPRAPRSARELARCHGNAVRVPLSVPAESASWHFGIGPATIQPSLWMPGYESSPKRRLPTYGLPDGLSLGHYSIFTCLVRTRGLS</sequence>
<name>A0A165VAJ3_9AGAM</name>
<organism evidence="1 2">
    <name type="scientific">Neolentinus lepideus HHB14362 ss-1</name>
    <dbReference type="NCBI Taxonomy" id="1314782"/>
    <lineage>
        <taxon>Eukaryota</taxon>
        <taxon>Fungi</taxon>
        <taxon>Dikarya</taxon>
        <taxon>Basidiomycota</taxon>
        <taxon>Agaricomycotina</taxon>
        <taxon>Agaricomycetes</taxon>
        <taxon>Gloeophyllales</taxon>
        <taxon>Gloeophyllaceae</taxon>
        <taxon>Neolentinus</taxon>
    </lineage>
</organism>
<evidence type="ECO:0000313" key="2">
    <source>
        <dbReference type="Proteomes" id="UP000076761"/>
    </source>
</evidence>
<accession>A0A165VAJ3</accession>
<protein>
    <submittedName>
        <fullName evidence="1">Uncharacterized protein</fullName>
    </submittedName>
</protein>
<reference evidence="1 2" key="1">
    <citation type="journal article" date="2016" name="Mol. Biol. Evol.">
        <title>Comparative Genomics of Early-Diverging Mushroom-Forming Fungi Provides Insights into the Origins of Lignocellulose Decay Capabilities.</title>
        <authorList>
            <person name="Nagy L.G."/>
            <person name="Riley R."/>
            <person name="Tritt A."/>
            <person name="Adam C."/>
            <person name="Daum C."/>
            <person name="Floudas D."/>
            <person name="Sun H."/>
            <person name="Yadav J.S."/>
            <person name="Pangilinan J."/>
            <person name="Larsson K.H."/>
            <person name="Matsuura K."/>
            <person name="Barry K."/>
            <person name="Labutti K."/>
            <person name="Kuo R."/>
            <person name="Ohm R.A."/>
            <person name="Bhattacharya S.S."/>
            <person name="Shirouzu T."/>
            <person name="Yoshinaga Y."/>
            <person name="Martin F.M."/>
            <person name="Grigoriev I.V."/>
            <person name="Hibbett D.S."/>
        </authorList>
    </citation>
    <scope>NUCLEOTIDE SEQUENCE [LARGE SCALE GENOMIC DNA]</scope>
    <source>
        <strain evidence="1 2">HHB14362 ss-1</strain>
    </source>
</reference>
<dbReference type="InParanoid" id="A0A165VAJ3"/>
<keyword evidence="2" id="KW-1185">Reference proteome</keyword>